<feature type="chain" id="PRO_5046288739" description="Phosphate-binding protein" evidence="5">
    <location>
        <begin position="25"/>
        <end position="364"/>
    </location>
</feature>
<evidence type="ECO:0000256" key="5">
    <source>
        <dbReference type="SAM" id="SignalP"/>
    </source>
</evidence>
<accession>A0ABY4FI44</accession>
<proteinExistence type="inferred from homology"/>
<reference evidence="7 8" key="1">
    <citation type="submission" date="2022-04" db="EMBL/GenBank/DDBJ databases">
        <title>Leucobacter sp. isolated from rhizosphere of garlic.</title>
        <authorList>
            <person name="Won M."/>
            <person name="Lee C.-M."/>
            <person name="Woen H.-Y."/>
            <person name="Kwon S.-W."/>
        </authorList>
    </citation>
    <scope>NUCLEOTIDE SEQUENCE [LARGE SCALE GENOMIC DNA]</scope>
    <source>
        <strain evidence="7 8">H21R-40</strain>
    </source>
</reference>
<feature type="domain" description="PBP" evidence="6">
    <location>
        <begin position="36"/>
        <end position="333"/>
    </location>
</feature>
<dbReference type="SUPFAM" id="SSF53850">
    <property type="entry name" value="Periplasmic binding protein-like II"/>
    <property type="match status" value="1"/>
</dbReference>
<evidence type="ECO:0000259" key="6">
    <source>
        <dbReference type="Pfam" id="PF12849"/>
    </source>
</evidence>
<evidence type="ECO:0000256" key="1">
    <source>
        <dbReference type="ARBA" id="ARBA00008725"/>
    </source>
</evidence>
<sequence length="364" mass="36985">MKLSAFAKVAAIGGIAALTLTSCATNESGADTGDSASSSLSGELVGAGASSQDSAQGAWVAGFQTANADVTVNYEPSGSGAGRETFQQGASAFAGSDRAFKTDEISAGPFEGCATGDIVEFPAYISPIAIIFNVEGVDSLKLDAATVAKIFSGEITKWNDAAIADQNPDATLPDQNISAVHRSDESGTTGNFTDYLAAAAPEDWTVGSIESWPTEFGGEGAQGTSGVVSAVTNGTGTIGYADASQAGELGTVEIKVGEEYVAYSPEAAAAIVDASPLEEGRTDHDLAIALDRTSTEAGVYPIVLVSYLIGCEEYADAANAELVKSYFSYIVSEDGQSTAAEAAGSAPISEDLRGKIQTAIDSIK</sequence>
<dbReference type="PANTHER" id="PTHR42996">
    <property type="entry name" value="PHOSPHATE-BINDING PROTEIN PSTS"/>
    <property type="match status" value="1"/>
</dbReference>
<evidence type="ECO:0000256" key="2">
    <source>
        <dbReference type="ARBA" id="ARBA00022448"/>
    </source>
</evidence>
<evidence type="ECO:0000313" key="7">
    <source>
        <dbReference type="EMBL" id="UOQ56348.1"/>
    </source>
</evidence>
<dbReference type="Proteomes" id="UP000831786">
    <property type="component" value="Chromosome"/>
</dbReference>
<dbReference type="PIRSF" id="PIRSF002756">
    <property type="entry name" value="PstS"/>
    <property type="match status" value="1"/>
</dbReference>
<keyword evidence="5" id="KW-0732">Signal</keyword>
<feature type="signal peptide" evidence="5">
    <location>
        <begin position="1"/>
        <end position="24"/>
    </location>
</feature>
<keyword evidence="2 4" id="KW-0813">Transport</keyword>
<comment type="similarity">
    <text evidence="1 4">Belongs to the PstS family.</text>
</comment>
<dbReference type="PANTHER" id="PTHR42996:SF1">
    <property type="entry name" value="PHOSPHATE-BINDING PROTEIN PSTS"/>
    <property type="match status" value="1"/>
</dbReference>
<gene>
    <name evidence="7" type="primary">pstS</name>
    <name evidence="7" type="ORF">MUN78_11730</name>
</gene>
<keyword evidence="8" id="KW-1185">Reference proteome</keyword>
<dbReference type="RefSeq" id="WP_244690128.1">
    <property type="nucleotide sequence ID" value="NZ_CP095044.1"/>
</dbReference>
<evidence type="ECO:0000256" key="3">
    <source>
        <dbReference type="ARBA" id="ARBA00022592"/>
    </source>
</evidence>
<dbReference type="PROSITE" id="PS51257">
    <property type="entry name" value="PROKAR_LIPOPROTEIN"/>
    <property type="match status" value="1"/>
</dbReference>
<protein>
    <recommendedName>
        <fullName evidence="4">Phosphate-binding protein</fullName>
    </recommendedName>
</protein>
<dbReference type="Pfam" id="PF12849">
    <property type="entry name" value="PBP_like_2"/>
    <property type="match status" value="1"/>
</dbReference>
<dbReference type="InterPro" id="IPR050962">
    <property type="entry name" value="Phosphate-bind_PstS"/>
</dbReference>
<evidence type="ECO:0000313" key="8">
    <source>
        <dbReference type="Proteomes" id="UP000831786"/>
    </source>
</evidence>
<dbReference type="EMBL" id="CP095045">
    <property type="protein sequence ID" value="UOQ56348.1"/>
    <property type="molecule type" value="Genomic_DNA"/>
</dbReference>
<dbReference type="Gene3D" id="3.40.190.10">
    <property type="entry name" value="Periplasmic binding protein-like II"/>
    <property type="match status" value="2"/>
</dbReference>
<dbReference type="NCBIfam" id="TIGR00975">
    <property type="entry name" value="3a0107s03"/>
    <property type="match status" value="1"/>
</dbReference>
<name>A0ABY4FI44_9MICO</name>
<dbReference type="InterPro" id="IPR024370">
    <property type="entry name" value="PBP_domain"/>
</dbReference>
<evidence type="ECO:0000256" key="4">
    <source>
        <dbReference type="PIRNR" id="PIRNR002756"/>
    </source>
</evidence>
<dbReference type="CDD" id="cd13565">
    <property type="entry name" value="PBP2_PstS"/>
    <property type="match status" value="1"/>
</dbReference>
<keyword evidence="3 4" id="KW-0592">Phosphate transport</keyword>
<dbReference type="InterPro" id="IPR005673">
    <property type="entry name" value="ABC_phos-bd_PstS"/>
</dbReference>
<organism evidence="7 8">
    <name type="scientific">Leucobacter allii</name>
    <dbReference type="NCBI Taxonomy" id="2932247"/>
    <lineage>
        <taxon>Bacteria</taxon>
        <taxon>Bacillati</taxon>
        <taxon>Actinomycetota</taxon>
        <taxon>Actinomycetes</taxon>
        <taxon>Micrococcales</taxon>
        <taxon>Microbacteriaceae</taxon>
        <taxon>Leucobacter</taxon>
    </lineage>
</organism>